<gene>
    <name evidence="11" type="ORF">DSM5745_02682</name>
</gene>
<dbReference type="RefSeq" id="XP_026607861.1">
    <property type="nucleotide sequence ID" value="XM_026744698.1"/>
</dbReference>
<dbReference type="PANTHER" id="PTHR10758:SF1">
    <property type="entry name" value="COP9 SIGNALOSOME COMPLEX SUBUNIT 3"/>
    <property type="match status" value="1"/>
</dbReference>
<dbReference type="Proteomes" id="UP000256690">
    <property type="component" value="Unassembled WGS sequence"/>
</dbReference>
<dbReference type="PANTHER" id="PTHR10758">
    <property type="entry name" value="26S PROTEASOME NON-ATPASE REGULATORY SUBUNIT 3/COP9 SIGNALOSOME COMPLEX SUBUNIT 3"/>
    <property type="match status" value="1"/>
</dbReference>
<evidence type="ECO:0000256" key="7">
    <source>
        <dbReference type="ARBA" id="ARBA00022790"/>
    </source>
</evidence>
<feature type="compositionally biased region" description="Acidic residues" evidence="9">
    <location>
        <begin position="274"/>
        <end position="287"/>
    </location>
</feature>
<evidence type="ECO:0000256" key="4">
    <source>
        <dbReference type="ARBA" id="ARBA00011098"/>
    </source>
</evidence>
<dbReference type="OrthoDB" id="29061at2759"/>
<dbReference type="InterPro" id="IPR050756">
    <property type="entry name" value="CSN3"/>
</dbReference>
<keyword evidence="7" id="KW-0736">Signalosome</keyword>
<evidence type="ECO:0000256" key="3">
    <source>
        <dbReference type="ARBA" id="ARBA00007084"/>
    </source>
</evidence>
<keyword evidence="12" id="KW-1185">Reference proteome</keyword>
<comment type="subcellular location">
    <subcellularLocation>
        <location evidence="2">Cytoplasm</location>
    </subcellularLocation>
    <subcellularLocation>
        <location evidence="1">Nucleus</location>
    </subcellularLocation>
</comment>
<evidence type="ECO:0000256" key="9">
    <source>
        <dbReference type="SAM" id="MobiDB-lite"/>
    </source>
</evidence>
<dbReference type="STRING" id="1810919.A0A3D8SX50"/>
<reference evidence="11 12" key="1">
    <citation type="journal article" date="2018" name="IMA Fungus">
        <title>IMA Genome-F 9: Draft genome sequence of Annulohypoxylon stygium, Aspergillus mulundensis, Berkeleyomyces basicola (syn. Thielaviopsis basicola), Ceratocystis smalleyi, two Cercospora beticola strains, Coleophoma cylindrospora, Fusarium fracticaudum, Phialophora cf. hyalina, and Morchella septimelata.</title>
        <authorList>
            <person name="Wingfield B.D."/>
            <person name="Bills G.F."/>
            <person name="Dong Y."/>
            <person name="Huang W."/>
            <person name="Nel W.J."/>
            <person name="Swalarsk-Parry B.S."/>
            <person name="Vaghefi N."/>
            <person name="Wilken P.M."/>
            <person name="An Z."/>
            <person name="de Beer Z.W."/>
            <person name="De Vos L."/>
            <person name="Chen L."/>
            <person name="Duong T.A."/>
            <person name="Gao Y."/>
            <person name="Hammerbacher A."/>
            <person name="Kikkert J.R."/>
            <person name="Li Y."/>
            <person name="Li H."/>
            <person name="Li K."/>
            <person name="Li Q."/>
            <person name="Liu X."/>
            <person name="Ma X."/>
            <person name="Naidoo K."/>
            <person name="Pethybridge S.J."/>
            <person name="Sun J."/>
            <person name="Steenkamp E.T."/>
            <person name="van der Nest M.A."/>
            <person name="van Wyk S."/>
            <person name="Wingfield M.J."/>
            <person name="Xiong C."/>
            <person name="Yue Q."/>
            <person name="Zhang X."/>
        </authorList>
    </citation>
    <scope>NUCLEOTIDE SEQUENCE [LARGE SCALE GENOMIC DNA]</scope>
    <source>
        <strain evidence="11 12">DSM 5745</strain>
    </source>
</reference>
<comment type="caution">
    <text evidence="11">The sequence shown here is derived from an EMBL/GenBank/DDBJ whole genome shotgun (WGS) entry which is preliminary data.</text>
</comment>
<evidence type="ECO:0000256" key="5">
    <source>
        <dbReference type="ARBA" id="ARBA00014878"/>
    </source>
</evidence>
<dbReference type="InterPro" id="IPR055089">
    <property type="entry name" value="COP9_N"/>
</dbReference>
<sequence length="287" mass="31668">MSVSGFSTNLTYRDHLQFYMYSAMIYMALQKWEQASHCLSVVISAPTAKSVSKIMVEAYKKWILVNLLGHGKLPLTPGLVAAHVSRVYLSLARPYISLAEAFEKGDLQKLNAEINLGQSIWRTDNNAGLVSQVSGAFDKSLIIKLGRTFSALTMSDVLQRASSFPQGVQDVEEFVVSLVMSNELKATLSHSARNETTTMLRFPLRTQNHGFREEYIRARLMRIRAALHTISRGIAQTGQALEFSQEGLHFITKNQKWNGNSEKPGGVGSGEADGGGDIDEDLMGDGH</sequence>
<dbReference type="GO" id="GO:0008180">
    <property type="term" value="C:COP9 signalosome"/>
    <property type="evidence" value="ECO:0007669"/>
    <property type="project" value="UniProtKB-KW"/>
</dbReference>
<evidence type="ECO:0000256" key="1">
    <source>
        <dbReference type="ARBA" id="ARBA00004123"/>
    </source>
</evidence>
<evidence type="ECO:0000259" key="10">
    <source>
        <dbReference type="PROSITE" id="PS50250"/>
    </source>
</evidence>
<accession>A0A3D8SX50</accession>
<comment type="similarity">
    <text evidence="3">Belongs to the CSN3 family.</text>
</comment>
<dbReference type="EMBL" id="PVWQ01000002">
    <property type="protein sequence ID" value="RDW90907.1"/>
    <property type="molecule type" value="Genomic_DNA"/>
</dbReference>
<keyword evidence="8" id="KW-0539">Nucleus</keyword>
<dbReference type="GO" id="GO:0005737">
    <property type="term" value="C:cytoplasm"/>
    <property type="evidence" value="ECO:0007669"/>
    <property type="project" value="UniProtKB-SubCell"/>
</dbReference>
<evidence type="ECO:0000313" key="11">
    <source>
        <dbReference type="EMBL" id="RDW90907.1"/>
    </source>
</evidence>
<dbReference type="Pfam" id="PF22788">
    <property type="entry name" value="COP9_hel_rpt"/>
    <property type="match status" value="1"/>
</dbReference>
<dbReference type="PROSITE" id="PS50250">
    <property type="entry name" value="PCI"/>
    <property type="match status" value="1"/>
</dbReference>
<dbReference type="AlphaFoldDB" id="A0A3D8SX50"/>
<name>A0A3D8SX50_9EURO</name>
<evidence type="ECO:0000256" key="8">
    <source>
        <dbReference type="ARBA" id="ARBA00023242"/>
    </source>
</evidence>
<dbReference type="GeneID" id="38113052"/>
<organism evidence="11 12">
    <name type="scientific">Aspergillus mulundensis</name>
    <dbReference type="NCBI Taxonomy" id="1810919"/>
    <lineage>
        <taxon>Eukaryota</taxon>
        <taxon>Fungi</taxon>
        <taxon>Dikarya</taxon>
        <taxon>Ascomycota</taxon>
        <taxon>Pezizomycotina</taxon>
        <taxon>Eurotiomycetes</taxon>
        <taxon>Eurotiomycetidae</taxon>
        <taxon>Eurotiales</taxon>
        <taxon>Aspergillaceae</taxon>
        <taxon>Aspergillus</taxon>
        <taxon>Aspergillus subgen. Nidulantes</taxon>
    </lineage>
</organism>
<evidence type="ECO:0000313" key="12">
    <source>
        <dbReference type="Proteomes" id="UP000256690"/>
    </source>
</evidence>
<feature type="domain" description="PCI" evidence="10">
    <location>
        <begin position="34"/>
        <end position="202"/>
    </location>
</feature>
<feature type="region of interest" description="Disordered" evidence="9">
    <location>
        <begin position="254"/>
        <end position="287"/>
    </location>
</feature>
<dbReference type="InterPro" id="IPR000717">
    <property type="entry name" value="PCI_dom"/>
</dbReference>
<evidence type="ECO:0000256" key="2">
    <source>
        <dbReference type="ARBA" id="ARBA00004496"/>
    </source>
</evidence>
<protein>
    <recommendedName>
        <fullName evidence="5">COP9 signalosome complex subunit 3</fullName>
    </recommendedName>
</protein>
<dbReference type="GO" id="GO:0006511">
    <property type="term" value="P:ubiquitin-dependent protein catabolic process"/>
    <property type="evidence" value="ECO:0007669"/>
    <property type="project" value="TreeGrafter"/>
</dbReference>
<comment type="subunit">
    <text evidence="4">Component of the COP9 signalosome (CSN) complex.</text>
</comment>
<evidence type="ECO:0000256" key="6">
    <source>
        <dbReference type="ARBA" id="ARBA00022490"/>
    </source>
</evidence>
<proteinExistence type="inferred from homology"/>
<keyword evidence="6" id="KW-0963">Cytoplasm</keyword>